<dbReference type="RefSeq" id="WP_009071044.1">
    <property type="nucleotide sequence ID" value="NZ_JH597761.1"/>
</dbReference>
<dbReference type="HOGENOM" id="CLU_066382_0_0_2"/>
<dbReference type="EMBL" id="JH597761">
    <property type="protein sequence ID" value="EHP70365.1"/>
    <property type="molecule type" value="Genomic_DNA"/>
</dbReference>
<gene>
    <name evidence="1" type="ORF">MetMK1DRAFT_00008670</name>
</gene>
<dbReference type="STRING" id="671065.MetMK1DRAFT_00008670"/>
<dbReference type="OrthoDB" id="42020at2157"/>
<evidence type="ECO:0000313" key="1">
    <source>
        <dbReference type="EMBL" id="EHP70365.1"/>
    </source>
</evidence>
<reference evidence="1 2" key="1">
    <citation type="submission" date="2012-01" db="EMBL/GenBank/DDBJ databases">
        <title>Improved High-Quality Draft sequence of Metallosphaera yellowstonensis MK1.</title>
        <authorList>
            <consortium name="US DOE Joint Genome Institute"/>
            <person name="Lucas S."/>
            <person name="Han J."/>
            <person name="Cheng J.-F."/>
            <person name="Goodwin L."/>
            <person name="Pitluck S."/>
            <person name="Peters L."/>
            <person name="Teshima H."/>
            <person name="Detter J.C."/>
            <person name="Han C."/>
            <person name="Tapia R."/>
            <person name="Land M."/>
            <person name="Hauser L."/>
            <person name="Kyrpides N."/>
            <person name="Kozubal M."/>
            <person name="Macur R.E."/>
            <person name="Jay Z."/>
            <person name="Inskeep W."/>
            <person name="Woyke T."/>
        </authorList>
    </citation>
    <scope>NUCLEOTIDE SEQUENCE [LARGE SCALE GENOMIC DNA]</scope>
    <source>
        <strain evidence="1 2">MK1</strain>
    </source>
</reference>
<keyword evidence="2" id="KW-1185">Reference proteome</keyword>
<organism evidence="1 2">
    <name type="scientific">Metallosphaera yellowstonensis MK1</name>
    <dbReference type="NCBI Taxonomy" id="671065"/>
    <lineage>
        <taxon>Archaea</taxon>
        <taxon>Thermoproteota</taxon>
        <taxon>Thermoprotei</taxon>
        <taxon>Sulfolobales</taxon>
        <taxon>Sulfolobaceae</taxon>
        <taxon>Metallosphaera</taxon>
    </lineage>
</organism>
<protein>
    <recommendedName>
        <fullName evidence="3">Lrp/AsnC family transcriptional regulator</fullName>
    </recommendedName>
</protein>
<dbReference type="eggNOG" id="arCOG01586">
    <property type="taxonomic scope" value="Archaea"/>
</dbReference>
<sequence length="367" mass="42620">MSIDNYNYSAISKVLNAVQYFGDLNPKLLGAIIGVKEATGIMETLRKKSTFSVTFIARERIMGLRKYFVSLKIPPTMISLVDLYEVLDGFPSFIGRDFNSPENTIMIIPFPKGKTDFIRALEELADAGLVHNLIVRKFVRQYQFYTDFSTFDFEKNTFKENFLVKPRSPLILPDLSDGFRPDWLDLAIMGKKQENNKRTLKEIASLLNVPYRVALKHYQEHIIGRSLVEGYVMRWDNSDITRLTILFKRDENFLRELTRIPTLTHAADLDDGTSVAFIFADQHMIPGIMDYVAYLRLKFKMDAKVMVHLFKPRFKYLLAASIPYEHYTESRTWVYDLDKMLQRARELARKLELLPLPTSYPPTDNIP</sequence>
<evidence type="ECO:0008006" key="3">
    <source>
        <dbReference type="Google" id="ProtNLM"/>
    </source>
</evidence>
<proteinExistence type="predicted"/>
<dbReference type="AlphaFoldDB" id="H2C294"/>
<evidence type="ECO:0000313" key="2">
    <source>
        <dbReference type="Proteomes" id="UP000003980"/>
    </source>
</evidence>
<dbReference type="Proteomes" id="UP000003980">
    <property type="component" value="Unassembled WGS sequence"/>
</dbReference>
<name>H2C294_9CREN</name>
<accession>H2C294</accession>